<keyword evidence="3" id="KW-0808">Transferase</keyword>
<evidence type="ECO:0000256" key="5">
    <source>
        <dbReference type="ARBA" id="ARBA00022989"/>
    </source>
</evidence>
<sequence length="317" mass="35778">MASAHPRVHRLVVGLIGAGLVLLVVGSAARAAISLARIFGRHAGVALTQHQVALAHKDESRVRPVPRIIHQVFHNWASPGNETLPADWAAMRQSCLELHPTWEHKLWTEAASRLFIQTEYPWFLDTYDGFRFPVQRIDTLRYFLLRHFGGIYMDLDNGCRANLEPLLYYPAWVTDGGHGTLSNNIIGAEPEHPFWILVTDSLVSWAGDFVLPYITISYATGQWYETEMWQIYHAQKPPRNPDLVRVMMDARPTGAPWLFFTAGRGGTWDNWDNRVFGWIGNHLFEASLYGLASLGAVVAVVMGFFCVWFVQESCVGS</sequence>
<comment type="caution">
    <text evidence="8">The sequence shown here is derived from an EMBL/GenBank/DDBJ whole genome shotgun (WGS) entry which is preliminary data.</text>
</comment>
<evidence type="ECO:0000256" key="1">
    <source>
        <dbReference type="ARBA" id="ARBA00004370"/>
    </source>
</evidence>
<gene>
    <name evidence="8" type="ORF">HRG_11342</name>
</gene>
<comment type="similarity">
    <text evidence="2">Belongs to the glycosyltransferase 32 family.</text>
</comment>
<comment type="subcellular location">
    <subcellularLocation>
        <location evidence="1">Membrane</location>
    </subcellularLocation>
</comment>
<evidence type="ECO:0000256" key="3">
    <source>
        <dbReference type="ARBA" id="ARBA00022679"/>
    </source>
</evidence>
<reference evidence="8" key="1">
    <citation type="submission" date="2021-09" db="EMBL/GenBank/DDBJ databases">
        <title>A high-quality genome of the endoparasitic fungus Hirsutella rhossiliensis with a comparison of Hirsutella genomes reveals transposable elements contributing to genome size variation.</title>
        <authorList>
            <person name="Lin R."/>
            <person name="Jiao Y."/>
            <person name="Sun X."/>
            <person name="Ling J."/>
            <person name="Xie B."/>
            <person name="Cheng X."/>
        </authorList>
    </citation>
    <scope>NUCLEOTIDE SEQUENCE</scope>
    <source>
        <strain evidence="8">HR02</strain>
    </source>
</reference>
<evidence type="ECO:0000313" key="9">
    <source>
        <dbReference type="Proteomes" id="UP000824596"/>
    </source>
</evidence>
<feature type="transmembrane region" description="Helical" evidence="7">
    <location>
        <begin position="288"/>
        <end position="310"/>
    </location>
</feature>
<dbReference type="RefSeq" id="XP_044715074.1">
    <property type="nucleotide sequence ID" value="XM_044869812.1"/>
</dbReference>
<dbReference type="EMBL" id="JAIZPD010000020">
    <property type="protein sequence ID" value="KAH0957560.1"/>
    <property type="molecule type" value="Genomic_DNA"/>
</dbReference>
<dbReference type="AlphaFoldDB" id="A0A9P8SDP5"/>
<evidence type="ECO:0000313" key="8">
    <source>
        <dbReference type="EMBL" id="KAH0957560.1"/>
    </source>
</evidence>
<dbReference type="OrthoDB" id="3647at2759"/>
<keyword evidence="5 7" id="KW-1133">Transmembrane helix</keyword>
<protein>
    <submittedName>
        <fullName evidence="8">Glycosyltransferase sugar-binding containing DXD motif domain-containing protein</fullName>
    </submittedName>
</protein>
<proteinExistence type="inferred from homology"/>
<dbReference type="Gene3D" id="3.90.550.20">
    <property type="match status" value="1"/>
</dbReference>
<dbReference type="PANTHER" id="PTHR32385">
    <property type="entry name" value="MANNOSYL PHOSPHORYLINOSITOL CERAMIDE SYNTHASE"/>
    <property type="match status" value="1"/>
</dbReference>
<dbReference type="Pfam" id="PF04488">
    <property type="entry name" value="Gly_transf_sug"/>
    <property type="match status" value="1"/>
</dbReference>
<dbReference type="GO" id="GO:0051999">
    <property type="term" value="P:mannosyl-inositol phosphorylceramide biosynthetic process"/>
    <property type="evidence" value="ECO:0007669"/>
    <property type="project" value="TreeGrafter"/>
</dbReference>
<dbReference type="InterPro" id="IPR051706">
    <property type="entry name" value="Glycosyltransferase_domain"/>
</dbReference>
<dbReference type="Proteomes" id="UP000824596">
    <property type="component" value="Unassembled WGS sequence"/>
</dbReference>
<dbReference type="PANTHER" id="PTHR32385:SF20">
    <property type="entry name" value="MANNOSYL PHOSPHORYLINOSITOL CERAMIDE SYNTHASE CSH1-RELATED"/>
    <property type="match status" value="1"/>
</dbReference>
<dbReference type="InterPro" id="IPR007577">
    <property type="entry name" value="GlycoTrfase_DXD_sugar-bd_CS"/>
</dbReference>
<evidence type="ECO:0000256" key="4">
    <source>
        <dbReference type="ARBA" id="ARBA00022692"/>
    </source>
</evidence>
<dbReference type="SUPFAM" id="SSF53448">
    <property type="entry name" value="Nucleotide-diphospho-sugar transferases"/>
    <property type="match status" value="1"/>
</dbReference>
<evidence type="ECO:0000256" key="2">
    <source>
        <dbReference type="ARBA" id="ARBA00009003"/>
    </source>
</evidence>
<keyword evidence="6 7" id="KW-0472">Membrane</keyword>
<keyword evidence="9" id="KW-1185">Reference proteome</keyword>
<evidence type="ECO:0000256" key="6">
    <source>
        <dbReference type="ARBA" id="ARBA00023136"/>
    </source>
</evidence>
<dbReference type="GO" id="GO:0000030">
    <property type="term" value="F:mannosyltransferase activity"/>
    <property type="evidence" value="ECO:0007669"/>
    <property type="project" value="TreeGrafter"/>
</dbReference>
<keyword evidence="4 7" id="KW-0812">Transmembrane</keyword>
<name>A0A9P8SDP5_9HYPO</name>
<organism evidence="8 9">
    <name type="scientific">Hirsutella rhossiliensis</name>
    <dbReference type="NCBI Taxonomy" id="111463"/>
    <lineage>
        <taxon>Eukaryota</taxon>
        <taxon>Fungi</taxon>
        <taxon>Dikarya</taxon>
        <taxon>Ascomycota</taxon>
        <taxon>Pezizomycotina</taxon>
        <taxon>Sordariomycetes</taxon>
        <taxon>Hypocreomycetidae</taxon>
        <taxon>Hypocreales</taxon>
        <taxon>Ophiocordycipitaceae</taxon>
        <taxon>Hirsutella</taxon>
    </lineage>
</organism>
<dbReference type="InterPro" id="IPR029044">
    <property type="entry name" value="Nucleotide-diphossugar_trans"/>
</dbReference>
<accession>A0A9P8SDP5</accession>
<evidence type="ECO:0000256" key="7">
    <source>
        <dbReference type="SAM" id="Phobius"/>
    </source>
</evidence>
<dbReference type="GeneID" id="68360470"/>
<dbReference type="GO" id="GO:0016020">
    <property type="term" value="C:membrane"/>
    <property type="evidence" value="ECO:0007669"/>
    <property type="project" value="UniProtKB-SubCell"/>
</dbReference>